<dbReference type="InterPro" id="IPR047099">
    <property type="entry name" value="Nop5_N_sf"/>
</dbReference>
<dbReference type="NCBIfam" id="NF011121">
    <property type="entry name" value="PRK14552.1"/>
    <property type="match status" value="1"/>
</dbReference>
<comment type="similarity">
    <text evidence="1">Belongs to the NOP5/NOP56 family.</text>
</comment>
<proteinExistence type="inferred from homology"/>
<dbReference type="InterPro" id="IPR036070">
    <property type="entry name" value="Nop_dom_sf"/>
</dbReference>
<gene>
    <name evidence="3" type="ORF">DRJ20_00455</name>
    <name evidence="4" type="ORF">DRJ26_02045</name>
</gene>
<dbReference type="Proteomes" id="UP000268446">
    <property type="component" value="Unassembled WGS sequence"/>
</dbReference>
<dbReference type="EMBL" id="QMRA01000028">
    <property type="protein sequence ID" value="RLE54330.1"/>
    <property type="molecule type" value="Genomic_DNA"/>
</dbReference>
<evidence type="ECO:0000313" key="5">
    <source>
        <dbReference type="Proteomes" id="UP000268446"/>
    </source>
</evidence>
<dbReference type="FunFam" id="1.10.246.90:FF:000007">
    <property type="entry name" value="Pre mRNA splicing protein"/>
    <property type="match status" value="1"/>
</dbReference>
<dbReference type="PANTHER" id="PTHR10894:SF0">
    <property type="entry name" value="NUCLEOLAR PROTEIN 56"/>
    <property type="match status" value="1"/>
</dbReference>
<dbReference type="PANTHER" id="PTHR10894">
    <property type="entry name" value="NUCLEOLAR PROTEIN 5 NUCLEOLAR PROTEIN NOP5 NOP58"/>
    <property type="match status" value="1"/>
</dbReference>
<organism evidence="3 5">
    <name type="scientific">Thermoproteota archaeon</name>
    <dbReference type="NCBI Taxonomy" id="2056631"/>
    <lineage>
        <taxon>Archaea</taxon>
        <taxon>Thermoproteota</taxon>
    </lineage>
</organism>
<evidence type="ECO:0000313" key="4">
    <source>
        <dbReference type="EMBL" id="RLE54330.1"/>
    </source>
</evidence>
<sequence length="411" mass="46075">MSSLGKAEVSKAYLVETAFAIFACNEEGEVFTFEAMPKNAEEVAEKLLKLEEGEAVEELKKLCNKLISMGVKAVVVEDEMLARSVKSLLDIPVLVEAGNSIAKKVRGELEDLVVKLNLFPTHEDASDFLFSVSMLMTRKKLREAAEKRDLLIAHAVNAIDDLNKSINLLVTRLREWYGVHFPELNDLVRDHESFVRLVASLGLRSNFTEENLIKLGFPEPRARRISSAARESVGADIAEMDIEPMMRLSSIINEMYKMRDDLEEYIDQTMDEVAPNIKGLIGALIGARLIALAGGLEELARLPASTIQVLGAEKALFRALRSGAKPPKHGVIFQCPEIHRSPRWQRGKIARALAGKLAIAARVDAFTGTYIADELKEDLKKRIEEIKKIYAKPPKRVIKKRRPPRKRGRRR</sequence>
<dbReference type="GO" id="GO:0030515">
    <property type="term" value="F:snoRNA binding"/>
    <property type="evidence" value="ECO:0007669"/>
    <property type="project" value="InterPro"/>
</dbReference>
<dbReference type="InterPro" id="IPR012976">
    <property type="entry name" value="NOSIC"/>
</dbReference>
<dbReference type="Pfam" id="PF21572">
    <property type="entry name" value="Nop5_56-rel_N_Arc"/>
    <property type="match status" value="1"/>
</dbReference>
<dbReference type="Pfam" id="PF01798">
    <property type="entry name" value="Nop"/>
    <property type="match status" value="1"/>
</dbReference>
<dbReference type="Gene3D" id="1.10.287.660">
    <property type="entry name" value="Helix hairpin bin"/>
    <property type="match status" value="1"/>
</dbReference>
<dbReference type="InterPro" id="IPR002687">
    <property type="entry name" value="Nop_dom"/>
</dbReference>
<dbReference type="EMBL" id="QMQZ01000005">
    <property type="protein sequence ID" value="RLE52273.1"/>
    <property type="molecule type" value="Genomic_DNA"/>
</dbReference>
<keyword evidence="3" id="KW-0687">Ribonucleoprotein</keyword>
<accession>A0A497EY14</accession>
<feature type="domain" description="Nop" evidence="2">
    <location>
        <begin position="273"/>
        <end position="388"/>
    </location>
</feature>
<dbReference type="Gene3D" id="1.10.150.460">
    <property type="match status" value="1"/>
</dbReference>
<evidence type="ECO:0000259" key="2">
    <source>
        <dbReference type="PROSITE" id="PS51358"/>
    </source>
</evidence>
<dbReference type="PROSITE" id="PS51358">
    <property type="entry name" value="NOP"/>
    <property type="match status" value="1"/>
</dbReference>
<dbReference type="Proteomes" id="UP000269499">
    <property type="component" value="Unassembled WGS sequence"/>
</dbReference>
<name>A0A497EY14_9CREN</name>
<dbReference type="InterPro" id="IPR042239">
    <property type="entry name" value="Nop_C"/>
</dbReference>
<dbReference type="GO" id="GO:0031428">
    <property type="term" value="C:box C/D methylation guide snoRNP complex"/>
    <property type="evidence" value="ECO:0007669"/>
    <property type="project" value="InterPro"/>
</dbReference>
<dbReference type="AlphaFoldDB" id="A0A497EY14"/>
<dbReference type="Gene3D" id="1.10.246.90">
    <property type="entry name" value="Nop domain"/>
    <property type="match status" value="1"/>
</dbReference>
<protein>
    <submittedName>
        <fullName evidence="3">C/D box methylation guide ribonucleoprotein complex aNOP56 subunit</fullName>
    </submittedName>
</protein>
<dbReference type="InterPro" id="IPR045056">
    <property type="entry name" value="Nop56/Nop58"/>
</dbReference>
<dbReference type="SMART" id="SM00931">
    <property type="entry name" value="NOSIC"/>
    <property type="match status" value="1"/>
</dbReference>
<dbReference type="InterPro" id="IPR048896">
    <property type="entry name" value="Nop5_56-rel_N"/>
</dbReference>
<reference evidence="5 6" key="1">
    <citation type="submission" date="2018-06" db="EMBL/GenBank/DDBJ databases">
        <title>Extensive metabolic versatility and redundancy in microbially diverse, dynamic hydrothermal sediments.</title>
        <authorList>
            <person name="Dombrowski N."/>
            <person name="Teske A."/>
            <person name="Baker B.J."/>
        </authorList>
    </citation>
    <scope>NUCLEOTIDE SEQUENCE [LARGE SCALE GENOMIC DNA]</scope>
    <source>
        <strain evidence="4">B20_G2</strain>
        <strain evidence="3">B29_G17</strain>
    </source>
</reference>
<dbReference type="SUPFAM" id="SSF89124">
    <property type="entry name" value="Nop domain"/>
    <property type="match status" value="1"/>
</dbReference>
<evidence type="ECO:0000313" key="3">
    <source>
        <dbReference type="EMBL" id="RLE52273.1"/>
    </source>
</evidence>
<evidence type="ECO:0000313" key="6">
    <source>
        <dbReference type="Proteomes" id="UP000269499"/>
    </source>
</evidence>
<evidence type="ECO:0000256" key="1">
    <source>
        <dbReference type="ARBA" id="ARBA00009211"/>
    </source>
</evidence>
<dbReference type="Gene3D" id="3.30.420.220">
    <property type="match status" value="1"/>
</dbReference>
<comment type="caution">
    <text evidence="3">The sequence shown here is derived from an EMBL/GenBank/DDBJ whole genome shotgun (WGS) entry which is preliminary data.</text>
</comment>
<dbReference type="InterPro" id="IPR029012">
    <property type="entry name" value="Helix_hairpin_bin_sf"/>
</dbReference>